<dbReference type="PROSITE" id="PS51059">
    <property type="entry name" value="PARP_CATALYTIC"/>
    <property type="match status" value="1"/>
</dbReference>
<dbReference type="SUPFAM" id="SSF46934">
    <property type="entry name" value="UBA-like"/>
    <property type="match status" value="1"/>
</dbReference>
<dbReference type="Gene3D" id="3.90.228.10">
    <property type="match status" value="1"/>
</dbReference>
<dbReference type="EC" id="2.4.2.-" evidence="6"/>
<keyword evidence="3" id="KW-0548">Nucleotidyltransferase</keyword>
<feature type="region of interest" description="Disordered" evidence="7">
    <location>
        <begin position="504"/>
        <end position="536"/>
    </location>
</feature>
<dbReference type="InterPro" id="IPR009060">
    <property type="entry name" value="UBA-like_sf"/>
</dbReference>
<dbReference type="SUPFAM" id="SSF56399">
    <property type="entry name" value="ADP-ribosylation"/>
    <property type="match status" value="1"/>
</dbReference>
<dbReference type="GeneID" id="101855879"/>
<keyword evidence="4 6" id="KW-0520">NAD</keyword>
<dbReference type="Pfam" id="PF00644">
    <property type="entry name" value="PARP"/>
    <property type="match status" value="1"/>
</dbReference>
<evidence type="ECO:0000313" key="11">
    <source>
        <dbReference type="RefSeq" id="XP_005102137.1"/>
    </source>
</evidence>
<dbReference type="RefSeq" id="XP_005102137.1">
    <property type="nucleotide sequence ID" value="XM_005102080.3"/>
</dbReference>
<sequence>MENEEIASDDSNEYEEGDSGSDDVDYYQYYAMSLDDPPGLPKVCPQLKNDMDMLTQVLSPKALEFRSFDDINEMDIDIFVSTASLEKSVAEAWGLVYQEPVVVRLCLNQRLYLEANDIMKIEVLQKSCSSSVVLSQLKKIIETFCREQFSKLDNEAVQHAVSKTLPQTACGKDNSLAEIFQMGFRLEDAQAAFTVAEGDKQKAVELLLTGFRVESELYVQPHTPVTSDPKEIPSLERGFLLQLHDFVQQRMKTLNEFCPICDNKHDVTRQSMLKPVVCNRELCIFALETLGVSAGVTFIMNTQPEVTNLLILLTKAAVLSPRHEKILEPYPSVVNPLRPNQMALCSSRKDHETLKVVLRRLPKLHPKIASSEADIRKLLDSQHELCYPLVRWILSSNRSHIVLLPRDQQLNCINTPYQFLLRNSPPVQDEMFRAKKESHGSVFAFHGSPLENWHSIIRHGLIVASGTDKQLHGAAHGKGIYLSPSIQLSSSYCGNKVIGIKNLPQQGSTTKGTQQGSKAKGIEKTPELDEDGPLELPSDTQRMICIALCEVINDPRHLNKLSTGIWTCTLGENVCTRFFFLFDNPLPFQGAPCVESTADSFLKRIKKVLKNYD</sequence>
<name>A0ABM0JUZ7_APLCA</name>
<evidence type="ECO:0000256" key="7">
    <source>
        <dbReference type="SAM" id="MobiDB-lite"/>
    </source>
</evidence>
<evidence type="ECO:0000256" key="4">
    <source>
        <dbReference type="ARBA" id="ARBA00023027"/>
    </source>
</evidence>
<evidence type="ECO:0000256" key="5">
    <source>
        <dbReference type="ARBA" id="ARBA00024347"/>
    </source>
</evidence>
<accession>A0ABM0JUZ7</accession>
<evidence type="ECO:0000313" key="10">
    <source>
        <dbReference type="Proteomes" id="UP000694888"/>
    </source>
</evidence>
<feature type="region of interest" description="Disordered" evidence="7">
    <location>
        <begin position="1"/>
        <end position="23"/>
    </location>
</feature>
<reference evidence="11" key="1">
    <citation type="submission" date="2025-08" db="UniProtKB">
        <authorList>
            <consortium name="RefSeq"/>
        </authorList>
    </citation>
    <scope>IDENTIFICATION</scope>
</reference>
<dbReference type="InterPro" id="IPR012317">
    <property type="entry name" value="Poly(ADP-ribose)pol_cat_dom"/>
</dbReference>
<dbReference type="Proteomes" id="UP000694888">
    <property type="component" value="Unplaced"/>
</dbReference>
<dbReference type="InterPro" id="IPR015940">
    <property type="entry name" value="UBA"/>
</dbReference>
<dbReference type="PANTHER" id="PTHR21328">
    <property type="entry name" value="POLY ADP-RIBOSE POLYMERASE FAMILY, MEMBER PARP"/>
    <property type="match status" value="1"/>
</dbReference>
<keyword evidence="2 6" id="KW-0808">Transferase</keyword>
<protein>
    <recommendedName>
        <fullName evidence="6">Poly [ADP-ribose] polymerase</fullName>
        <shortName evidence="6">PARP</shortName>
        <ecNumber evidence="6">2.4.2.-</ecNumber>
    </recommendedName>
</protein>
<feature type="domain" description="UBA" evidence="8">
    <location>
        <begin position="164"/>
        <end position="210"/>
    </location>
</feature>
<dbReference type="PROSITE" id="PS50030">
    <property type="entry name" value="UBA"/>
    <property type="match status" value="1"/>
</dbReference>
<organism evidence="10 11">
    <name type="scientific">Aplysia californica</name>
    <name type="common">California sea hare</name>
    <dbReference type="NCBI Taxonomy" id="6500"/>
    <lineage>
        <taxon>Eukaryota</taxon>
        <taxon>Metazoa</taxon>
        <taxon>Spiralia</taxon>
        <taxon>Lophotrochozoa</taxon>
        <taxon>Mollusca</taxon>
        <taxon>Gastropoda</taxon>
        <taxon>Heterobranchia</taxon>
        <taxon>Euthyneura</taxon>
        <taxon>Tectipleura</taxon>
        <taxon>Aplysiida</taxon>
        <taxon>Aplysioidea</taxon>
        <taxon>Aplysiidae</taxon>
        <taxon>Aplysia</taxon>
    </lineage>
</organism>
<proteinExistence type="inferred from homology"/>
<evidence type="ECO:0000256" key="6">
    <source>
        <dbReference type="RuleBase" id="RU362114"/>
    </source>
</evidence>
<comment type="similarity">
    <text evidence="5">Belongs to the ARTD/PARP family.</text>
</comment>
<evidence type="ECO:0000256" key="1">
    <source>
        <dbReference type="ARBA" id="ARBA00022676"/>
    </source>
</evidence>
<gene>
    <name evidence="11" type="primary">LOC101855879</name>
</gene>
<evidence type="ECO:0000259" key="8">
    <source>
        <dbReference type="PROSITE" id="PS50030"/>
    </source>
</evidence>
<keyword evidence="10" id="KW-1185">Reference proteome</keyword>
<keyword evidence="1 6" id="KW-0328">Glycosyltransferase</keyword>
<evidence type="ECO:0000256" key="3">
    <source>
        <dbReference type="ARBA" id="ARBA00022695"/>
    </source>
</evidence>
<evidence type="ECO:0000256" key="2">
    <source>
        <dbReference type="ARBA" id="ARBA00022679"/>
    </source>
</evidence>
<feature type="compositionally biased region" description="Low complexity" evidence="7">
    <location>
        <begin position="505"/>
        <end position="518"/>
    </location>
</feature>
<feature type="domain" description="PARP catalytic" evidence="9">
    <location>
        <begin position="362"/>
        <end position="613"/>
    </location>
</feature>
<evidence type="ECO:0000259" key="9">
    <source>
        <dbReference type="PROSITE" id="PS51059"/>
    </source>
</evidence>
<dbReference type="InterPro" id="IPR051838">
    <property type="entry name" value="ARTD_PARP"/>
</dbReference>